<dbReference type="PANTHER" id="PTHR43335">
    <property type="entry name" value="ABC TRANSPORTER, ATP-BINDING PROTEIN"/>
    <property type="match status" value="1"/>
</dbReference>
<name>A0A2S6A4J0_9NOCA</name>
<dbReference type="InterPro" id="IPR003593">
    <property type="entry name" value="AAA+_ATPase"/>
</dbReference>
<evidence type="ECO:0000256" key="1">
    <source>
        <dbReference type="ARBA" id="ARBA00005417"/>
    </source>
</evidence>
<keyword evidence="2" id="KW-0813">Transport</keyword>
<evidence type="ECO:0000256" key="4">
    <source>
        <dbReference type="ARBA" id="ARBA00022840"/>
    </source>
</evidence>
<protein>
    <submittedName>
        <fullName evidence="6">ABC transporter ATP-binding protein</fullName>
    </submittedName>
</protein>
<dbReference type="GO" id="GO:0016887">
    <property type="term" value="F:ATP hydrolysis activity"/>
    <property type="evidence" value="ECO:0007669"/>
    <property type="project" value="InterPro"/>
</dbReference>
<feature type="domain" description="ABC transporter" evidence="5">
    <location>
        <begin position="27"/>
        <end position="261"/>
    </location>
</feature>
<dbReference type="SMART" id="SM00382">
    <property type="entry name" value="AAA"/>
    <property type="match status" value="1"/>
</dbReference>
<sequence>MNRSNADPAGELPGTVTQTRASATEVVVTESLTKKYGDHTAVDAVSMTVRRGEIYGFLGPNGAGKTTTLRMLVGLIAPTSGTATVLGLNPGERESLRRIGVLIEGPGFYPYLSGRDNLRVLARYHLTERTAGSRPRDRFAEVDEILARVGLADRAGDRFRTYSLGMKQRLGVGAALLGNPDLLILDEPTNGLDPAGMAEMRELVTGLAADGHTVVLSSHLLSEVQEICDRVGVISGGKLLTESTVSQLRGAATLLVRAEPMEKAYPAVRRVVGEHRALPTAAGIRVDAGRAMAPEVARAVIASGADLLELRTDEKSLEEVFFEMTKQEHR</sequence>
<keyword evidence="4 6" id="KW-0067">ATP-binding</keyword>
<dbReference type="Proteomes" id="UP000238356">
    <property type="component" value="Unassembled WGS sequence"/>
</dbReference>
<dbReference type="PROSITE" id="PS50893">
    <property type="entry name" value="ABC_TRANSPORTER_2"/>
    <property type="match status" value="1"/>
</dbReference>
<dbReference type="Gene3D" id="3.40.50.300">
    <property type="entry name" value="P-loop containing nucleotide triphosphate hydrolases"/>
    <property type="match status" value="1"/>
</dbReference>
<dbReference type="Pfam" id="PF00005">
    <property type="entry name" value="ABC_tran"/>
    <property type="match status" value="1"/>
</dbReference>
<accession>A0A2S6A4J0</accession>
<dbReference type="PANTHER" id="PTHR43335:SF4">
    <property type="entry name" value="ABC TRANSPORTER, ATP-BINDING PROTEIN"/>
    <property type="match status" value="1"/>
</dbReference>
<dbReference type="SUPFAM" id="SSF52540">
    <property type="entry name" value="P-loop containing nucleoside triphosphate hydrolases"/>
    <property type="match status" value="1"/>
</dbReference>
<keyword evidence="7" id="KW-1185">Reference proteome</keyword>
<dbReference type="CDD" id="cd03268">
    <property type="entry name" value="ABC_BcrA_bacitracin_resist"/>
    <property type="match status" value="1"/>
</dbReference>
<dbReference type="GO" id="GO:0005524">
    <property type="term" value="F:ATP binding"/>
    <property type="evidence" value="ECO:0007669"/>
    <property type="project" value="UniProtKB-KW"/>
</dbReference>
<evidence type="ECO:0000259" key="5">
    <source>
        <dbReference type="PROSITE" id="PS50893"/>
    </source>
</evidence>
<evidence type="ECO:0000313" key="7">
    <source>
        <dbReference type="Proteomes" id="UP000238356"/>
    </source>
</evidence>
<evidence type="ECO:0000256" key="3">
    <source>
        <dbReference type="ARBA" id="ARBA00022741"/>
    </source>
</evidence>
<gene>
    <name evidence="6" type="ORF">C5F51_17475</name>
</gene>
<dbReference type="InterPro" id="IPR017871">
    <property type="entry name" value="ABC_transporter-like_CS"/>
</dbReference>
<dbReference type="RefSeq" id="WP_082976495.1">
    <property type="nucleotide sequence ID" value="NZ_PSZD01000010.1"/>
</dbReference>
<comment type="similarity">
    <text evidence="1">Belongs to the ABC transporter superfamily.</text>
</comment>
<dbReference type="AlphaFoldDB" id="A0A2S6A4J0"/>
<evidence type="ECO:0000313" key="6">
    <source>
        <dbReference type="EMBL" id="PPJ27070.1"/>
    </source>
</evidence>
<dbReference type="PROSITE" id="PS00211">
    <property type="entry name" value="ABC_TRANSPORTER_1"/>
    <property type="match status" value="1"/>
</dbReference>
<dbReference type="EMBL" id="PSZD01000010">
    <property type="protein sequence ID" value="PPJ27070.1"/>
    <property type="molecule type" value="Genomic_DNA"/>
</dbReference>
<evidence type="ECO:0000256" key="2">
    <source>
        <dbReference type="ARBA" id="ARBA00022448"/>
    </source>
</evidence>
<reference evidence="6 7" key="1">
    <citation type="submission" date="2018-02" db="EMBL/GenBank/DDBJ databases">
        <title>8 Nocardia nova and 1 Nocardia cyriacigeorgica strain used for evolution to TMP-SMX.</title>
        <authorList>
            <person name="Mehta H."/>
            <person name="Weng J."/>
            <person name="Shamoo Y."/>
        </authorList>
    </citation>
    <scope>NUCLEOTIDE SEQUENCE [LARGE SCALE GENOMIC DNA]</scope>
    <source>
        <strain evidence="6 7">BAA2227</strain>
    </source>
</reference>
<dbReference type="InterPro" id="IPR027417">
    <property type="entry name" value="P-loop_NTPase"/>
</dbReference>
<organism evidence="6 7">
    <name type="scientific">Nocardia nova</name>
    <dbReference type="NCBI Taxonomy" id="37330"/>
    <lineage>
        <taxon>Bacteria</taxon>
        <taxon>Bacillati</taxon>
        <taxon>Actinomycetota</taxon>
        <taxon>Actinomycetes</taxon>
        <taxon>Mycobacteriales</taxon>
        <taxon>Nocardiaceae</taxon>
        <taxon>Nocardia</taxon>
    </lineage>
</organism>
<keyword evidence="3" id="KW-0547">Nucleotide-binding</keyword>
<dbReference type="InterPro" id="IPR003439">
    <property type="entry name" value="ABC_transporter-like_ATP-bd"/>
</dbReference>
<proteinExistence type="inferred from homology"/>
<comment type="caution">
    <text evidence="6">The sequence shown here is derived from an EMBL/GenBank/DDBJ whole genome shotgun (WGS) entry which is preliminary data.</text>
</comment>